<accession>A0A327KRK4</accession>
<evidence type="ECO:0000313" key="3">
    <source>
        <dbReference type="EMBL" id="RAI41580.1"/>
    </source>
</evidence>
<dbReference type="GO" id="GO:0043190">
    <property type="term" value="C:ATP-binding cassette (ABC) transporter complex"/>
    <property type="evidence" value="ECO:0007669"/>
    <property type="project" value="InterPro"/>
</dbReference>
<dbReference type="InterPro" id="IPR036513">
    <property type="entry name" value="STAS_dom_sf"/>
</dbReference>
<protein>
    <submittedName>
        <fullName evidence="3">ABC transporter permease</fullName>
    </submittedName>
</protein>
<feature type="transmembrane region" description="Helical" evidence="1">
    <location>
        <begin position="267"/>
        <end position="296"/>
    </location>
</feature>
<dbReference type="PANTHER" id="PTHR30188">
    <property type="entry name" value="ABC TRANSPORTER PERMEASE PROTEIN-RELATED"/>
    <property type="match status" value="1"/>
</dbReference>
<dbReference type="InterPro" id="IPR002645">
    <property type="entry name" value="STAS_dom"/>
</dbReference>
<dbReference type="OrthoDB" id="9805022at2"/>
<dbReference type="Gene3D" id="3.30.750.24">
    <property type="entry name" value="STAS domain"/>
    <property type="match status" value="1"/>
</dbReference>
<keyword evidence="1" id="KW-0812">Transmembrane</keyword>
<dbReference type="GO" id="GO:0005548">
    <property type="term" value="F:phospholipid transporter activity"/>
    <property type="evidence" value="ECO:0007669"/>
    <property type="project" value="TreeGrafter"/>
</dbReference>
<dbReference type="Pfam" id="PF02405">
    <property type="entry name" value="MlaE"/>
    <property type="match status" value="1"/>
</dbReference>
<dbReference type="Proteomes" id="UP000248863">
    <property type="component" value="Unassembled WGS sequence"/>
</dbReference>
<feature type="transmembrane region" description="Helical" evidence="1">
    <location>
        <begin position="357"/>
        <end position="378"/>
    </location>
</feature>
<sequence>MSDRLLDASVTDGRLALAAAGSWTADRAGELERLVETALRRARGVPAESRRVEIRMAGVERLDTFGAWLLERLVRSLDASGREAAVVDLPARYRTLVDVVHTANRTPPARVRPNPIAEALARLGATVVGLVRDLLLIVQMFGELTLVALRTAAMPWTFRLTSTVHHLDRVGWRAVPVILLMTFLIGCIIAQQGLFHFRRFGVDTYVVDMVGILVLREIGVLMTAIMVAGRSGSAYTAELGAMRMREETDALRTMGFDPLEILVLPRVAALVIALPALSFIGSMAALYGAFLVCWLYGGMSPDVFLSRLHDAISLDDFAVGMIKAPFMALVIGVVASVEGLQVKGSTESLGLHTTASVVKSIFLMIGLDGLFAMFFATIGM</sequence>
<feature type="transmembrane region" description="Helical" evidence="1">
    <location>
        <begin position="202"/>
        <end position="228"/>
    </location>
</feature>
<evidence type="ECO:0000313" key="4">
    <source>
        <dbReference type="Proteomes" id="UP000248863"/>
    </source>
</evidence>
<organism evidence="3 4">
    <name type="scientific">Rhodoplanes elegans</name>
    <dbReference type="NCBI Taxonomy" id="29408"/>
    <lineage>
        <taxon>Bacteria</taxon>
        <taxon>Pseudomonadati</taxon>
        <taxon>Pseudomonadota</taxon>
        <taxon>Alphaproteobacteria</taxon>
        <taxon>Hyphomicrobiales</taxon>
        <taxon>Nitrobacteraceae</taxon>
        <taxon>Rhodoplanes</taxon>
    </lineage>
</organism>
<dbReference type="EMBL" id="NPEU01000014">
    <property type="protein sequence ID" value="RAI41580.1"/>
    <property type="molecule type" value="Genomic_DNA"/>
</dbReference>
<dbReference type="RefSeq" id="WP_111355498.1">
    <property type="nucleotide sequence ID" value="NZ_NHSK01000262.1"/>
</dbReference>
<dbReference type="InterPro" id="IPR030802">
    <property type="entry name" value="Permease_MalE"/>
</dbReference>
<feature type="transmembrane region" description="Helical" evidence="1">
    <location>
        <begin position="170"/>
        <end position="190"/>
    </location>
</feature>
<evidence type="ECO:0000256" key="1">
    <source>
        <dbReference type="SAM" id="Phobius"/>
    </source>
</evidence>
<dbReference type="SUPFAM" id="SSF52091">
    <property type="entry name" value="SpoIIaa-like"/>
    <property type="match status" value="1"/>
</dbReference>
<reference evidence="3 4" key="1">
    <citation type="submission" date="2017-07" db="EMBL/GenBank/DDBJ databases">
        <title>Draft Genome Sequences of Select Purple Nonsulfur Bacteria.</title>
        <authorList>
            <person name="Lasarre B."/>
            <person name="Mckinlay J.B."/>
        </authorList>
    </citation>
    <scope>NUCLEOTIDE SEQUENCE [LARGE SCALE GENOMIC DNA]</scope>
    <source>
        <strain evidence="3 4">DSM 11907</strain>
    </source>
</reference>
<comment type="caution">
    <text evidence="3">The sequence shown here is derived from an EMBL/GenBank/DDBJ whole genome shotgun (WGS) entry which is preliminary data.</text>
</comment>
<feature type="transmembrane region" description="Helical" evidence="1">
    <location>
        <begin position="317"/>
        <end position="337"/>
    </location>
</feature>
<gene>
    <name evidence="3" type="ORF">CH338_02695</name>
</gene>
<keyword evidence="1" id="KW-1133">Transmembrane helix</keyword>
<dbReference type="PROSITE" id="PS50801">
    <property type="entry name" value="STAS"/>
    <property type="match status" value="1"/>
</dbReference>
<feature type="domain" description="STAS" evidence="2">
    <location>
        <begin position="4"/>
        <end position="123"/>
    </location>
</feature>
<proteinExistence type="predicted"/>
<dbReference type="AlphaFoldDB" id="A0A327KRK4"/>
<name>A0A327KRK4_9BRAD</name>
<keyword evidence="1" id="KW-0472">Membrane</keyword>
<keyword evidence="4" id="KW-1185">Reference proteome</keyword>
<dbReference type="PANTHER" id="PTHR30188:SF3">
    <property type="entry name" value="ABC TRANSPORTER PERMEASE"/>
    <property type="match status" value="1"/>
</dbReference>
<evidence type="ECO:0000259" key="2">
    <source>
        <dbReference type="PROSITE" id="PS50801"/>
    </source>
</evidence>